<dbReference type="InterPro" id="IPR034151">
    <property type="entry name" value="TOPRIM_DnaG_bac"/>
</dbReference>
<dbReference type="FunFam" id="3.90.580.10:FF:000001">
    <property type="entry name" value="DNA primase"/>
    <property type="match status" value="1"/>
</dbReference>
<comment type="subunit">
    <text evidence="12">Monomer. Interacts with DnaB.</text>
</comment>
<evidence type="ECO:0000256" key="6">
    <source>
        <dbReference type="ARBA" id="ARBA00022723"/>
    </source>
</evidence>
<dbReference type="PANTHER" id="PTHR30313:SF2">
    <property type="entry name" value="DNA PRIMASE"/>
    <property type="match status" value="1"/>
</dbReference>
<evidence type="ECO:0000256" key="2">
    <source>
        <dbReference type="ARBA" id="ARBA00022515"/>
    </source>
</evidence>
<dbReference type="SMART" id="SM00400">
    <property type="entry name" value="ZnF_CHCC"/>
    <property type="match status" value="1"/>
</dbReference>
<evidence type="ECO:0000259" key="15">
    <source>
        <dbReference type="PROSITE" id="PS50880"/>
    </source>
</evidence>
<dbReference type="GO" id="GO:0003899">
    <property type="term" value="F:DNA-directed RNA polymerase activity"/>
    <property type="evidence" value="ECO:0007669"/>
    <property type="project" value="UniProtKB-UniRule"/>
</dbReference>
<dbReference type="InterPro" id="IPR006295">
    <property type="entry name" value="DNA_primase_DnaG"/>
</dbReference>
<dbReference type="NCBIfam" id="TIGR01391">
    <property type="entry name" value="dnaG"/>
    <property type="match status" value="1"/>
</dbReference>
<keyword evidence="18" id="KW-1185">Reference proteome</keyword>
<dbReference type="Pfam" id="PF10410">
    <property type="entry name" value="DnaB_bind"/>
    <property type="match status" value="1"/>
</dbReference>
<dbReference type="SUPFAM" id="SSF56731">
    <property type="entry name" value="DNA primase core"/>
    <property type="match status" value="1"/>
</dbReference>
<dbReference type="Pfam" id="PF01807">
    <property type="entry name" value="Zn_ribbon_DnaG"/>
    <property type="match status" value="1"/>
</dbReference>
<keyword evidence="7 12" id="KW-0863">Zinc-finger</keyword>
<dbReference type="GO" id="GO:0005737">
    <property type="term" value="C:cytoplasm"/>
    <property type="evidence" value="ECO:0007669"/>
    <property type="project" value="TreeGrafter"/>
</dbReference>
<dbReference type="InterPro" id="IPR006171">
    <property type="entry name" value="TOPRIM_dom"/>
</dbReference>
<name>A0A2T3G3B7_9FIRM</name>
<keyword evidence="9" id="KW-0460">Magnesium</keyword>
<evidence type="ECO:0000313" key="16">
    <source>
        <dbReference type="EMBL" id="MCB8609872.1"/>
    </source>
</evidence>
<evidence type="ECO:0000256" key="9">
    <source>
        <dbReference type="ARBA" id="ARBA00022842"/>
    </source>
</evidence>
<dbReference type="Gene3D" id="3.40.1360.10">
    <property type="match status" value="1"/>
</dbReference>
<dbReference type="Proteomes" id="UP001198439">
    <property type="component" value="Unassembled WGS sequence"/>
</dbReference>
<dbReference type="GO" id="GO:0003677">
    <property type="term" value="F:DNA binding"/>
    <property type="evidence" value="ECO:0007669"/>
    <property type="project" value="UniProtKB-KW"/>
</dbReference>
<dbReference type="PIRSF" id="PIRSF002811">
    <property type="entry name" value="DnaG"/>
    <property type="match status" value="1"/>
</dbReference>
<dbReference type="EMBL" id="PYLP01000001">
    <property type="protein sequence ID" value="PST42017.1"/>
    <property type="molecule type" value="Genomic_DNA"/>
</dbReference>
<evidence type="ECO:0000256" key="3">
    <source>
        <dbReference type="ARBA" id="ARBA00022679"/>
    </source>
</evidence>
<feature type="zinc finger region" description="CHC2-type" evidence="12 14">
    <location>
        <begin position="39"/>
        <end position="63"/>
    </location>
</feature>
<dbReference type="Proteomes" id="UP000241201">
    <property type="component" value="Unassembled WGS sequence"/>
</dbReference>
<dbReference type="InterPro" id="IPR030846">
    <property type="entry name" value="DnaG_bac"/>
</dbReference>
<sequence>MPRLSQEKINEIRQSVDIVEVIGNYLPLERKGRNYIALCPFHNDSHPSMSVSPEKQIFMCFVCHHGGNVFTFLQEYLKISYLEAVKMVAQMGNVDLGDFTFYEEKKPVNKKTEPFYLMHEEANRIYKHYLSTKLALEAKNYLTQRELSQDIIDHFEIGYAPDQNILLSAFEKSGFTKMQAYASGLVIESQVGYDRYHDRIMFPLHNSEGRVVGFSGRIYRSSQKEAKYMNSPESSIFIKGDTLYNYHRVKESVRDAGKIIVLEGFMDVIALYKAGIKNAVAIMGTALTSNHLRMLKRLSNDVVLCLDGDQAGKNAMMKCIDAMALAGFNIGVVVIPDQMDPDEFLKAKGKDELNALFKNPQSAIDFKMSYHYERINVENYEDRKKYLESMVEMIATLDDLVDRDYYIEQLVKKSGFSKEIIYQLLSQKPHEKQPIPFQPITYDQSTKMIDKYQKAERNLLYYMMQNKSYAMQYEAKAGYMYDKINRLIASYIIDYYRQYVVLEIADLISMIDDDEIVKRILEISSQHLPKETSNQAIDDYIKIIQEKMEVERIKQLESEMAQTYDPRQQAKILQEIINSKEKE</sequence>
<dbReference type="InterPro" id="IPR016136">
    <property type="entry name" value="DNA_helicase_N/primase_C"/>
</dbReference>
<dbReference type="SUPFAM" id="SSF57783">
    <property type="entry name" value="Zinc beta-ribbon"/>
    <property type="match status" value="1"/>
</dbReference>
<comment type="catalytic activity">
    <reaction evidence="12">
        <text>ssDNA + n NTP = ssDNA/pppN(pN)n-1 hybrid + (n-1) diphosphate.</text>
        <dbReference type="EC" id="2.7.7.101"/>
    </reaction>
</comment>
<comment type="domain">
    <text evidence="12">Contains an N-terminal zinc-binding domain, a central core domain that contains the primase activity, and a C-terminal DnaB-binding domain.</text>
</comment>
<dbReference type="CDD" id="cd03364">
    <property type="entry name" value="TOPRIM_DnaG_primases"/>
    <property type="match status" value="1"/>
</dbReference>
<dbReference type="PANTHER" id="PTHR30313">
    <property type="entry name" value="DNA PRIMASE"/>
    <property type="match status" value="1"/>
</dbReference>
<protein>
    <recommendedName>
        <fullName evidence="12 13">DNA primase</fullName>
        <ecNumber evidence="12">2.7.7.101</ecNumber>
    </recommendedName>
</protein>
<reference evidence="17" key="2">
    <citation type="journal article" date="2019" name="Int. J. Syst. Evol. Microbiol.">
        <title>Faecalibacillus intestinalis gen. nov., sp. nov. and Faecalibacillus faecis sp. nov., isolated from human faeces.</title>
        <authorList>
            <person name="Seo B."/>
            <person name="Jeon K."/>
            <person name="Baek I."/>
            <person name="Lee Y.M."/>
            <person name="Baek K."/>
            <person name="Ko G."/>
        </authorList>
    </citation>
    <scope>NUCLEOTIDE SEQUENCE</scope>
    <source>
        <strain evidence="17">SNUG30370</strain>
    </source>
</reference>
<evidence type="ECO:0000256" key="4">
    <source>
        <dbReference type="ARBA" id="ARBA00022695"/>
    </source>
</evidence>
<evidence type="ECO:0000256" key="12">
    <source>
        <dbReference type="HAMAP-Rule" id="MF_00974"/>
    </source>
</evidence>
<keyword evidence="1 12" id="KW-0240">DNA-directed RNA polymerase</keyword>
<dbReference type="EC" id="2.7.7.101" evidence="12"/>
<dbReference type="AlphaFoldDB" id="A0A2T3G3B7"/>
<gene>
    <name evidence="12 17" type="primary">dnaG</name>
    <name evidence="17" type="ORF">C7U55_00240</name>
    <name evidence="16" type="ORF">LJD69_04605</name>
</gene>
<dbReference type="Pfam" id="PF08275">
    <property type="entry name" value="DNAG_N"/>
    <property type="match status" value="1"/>
</dbReference>
<keyword evidence="5 12" id="KW-0235">DNA replication</keyword>
<comment type="cofactor">
    <cofactor evidence="12 13 14">
        <name>Zn(2+)</name>
        <dbReference type="ChEBI" id="CHEBI:29105"/>
    </cofactor>
    <text evidence="12 13 14">Binds 1 zinc ion per monomer.</text>
</comment>
<dbReference type="InterPro" id="IPR013264">
    <property type="entry name" value="DNAG_N"/>
</dbReference>
<organism evidence="17 18">
    <name type="scientific">Faecalibacillus faecis</name>
    <dbReference type="NCBI Taxonomy" id="1982628"/>
    <lineage>
        <taxon>Bacteria</taxon>
        <taxon>Bacillati</taxon>
        <taxon>Bacillota</taxon>
        <taxon>Erysipelotrichia</taxon>
        <taxon>Erysipelotrichales</taxon>
        <taxon>Coprobacillaceae</taxon>
        <taxon>Faecalibacillus</taxon>
    </lineage>
</organism>
<dbReference type="GeneID" id="77469531"/>
<dbReference type="RefSeq" id="WP_106986818.1">
    <property type="nucleotide sequence ID" value="NZ_DAWBWI010000177.1"/>
</dbReference>
<proteinExistence type="inferred from homology"/>
<evidence type="ECO:0000256" key="11">
    <source>
        <dbReference type="ARBA" id="ARBA00023163"/>
    </source>
</evidence>
<evidence type="ECO:0000256" key="10">
    <source>
        <dbReference type="ARBA" id="ARBA00023125"/>
    </source>
</evidence>
<reference evidence="18" key="1">
    <citation type="submission" date="2018-03" db="EMBL/GenBank/DDBJ databases">
        <title>Lachnoclostridium SNUG30370 gen.nov., sp.nov., isolated from human faeces.</title>
        <authorList>
            <person name="Seo B."/>
            <person name="Jeon K."/>
            <person name="Ko G."/>
        </authorList>
    </citation>
    <scope>NUCLEOTIDE SEQUENCE [LARGE SCALE GENOMIC DNA]</scope>
    <source>
        <strain evidence="18">SNUG30370</strain>
    </source>
</reference>
<keyword evidence="11 12" id="KW-0804">Transcription</keyword>
<dbReference type="Pfam" id="PF13155">
    <property type="entry name" value="Toprim_2"/>
    <property type="match status" value="1"/>
</dbReference>
<evidence type="ECO:0000256" key="1">
    <source>
        <dbReference type="ARBA" id="ARBA00022478"/>
    </source>
</evidence>
<reference evidence="16" key="3">
    <citation type="submission" date="2021-10" db="EMBL/GenBank/DDBJ databases">
        <title>Collection of gut derived symbiotic bacterial strains cultured from healthy donors.</title>
        <authorList>
            <person name="Lin H."/>
            <person name="Littmann E."/>
            <person name="Kohout C."/>
            <person name="Pamer E.G."/>
        </authorList>
    </citation>
    <scope>NUCLEOTIDE SEQUENCE</scope>
    <source>
        <strain evidence="16">DFI.4.48</strain>
    </source>
</reference>
<dbReference type="InterPro" id="IPR037068">
    <property type="entry name" value="DNA_primase_core_N_sf"/>
</dbReference>
<dbReference type="InterPro" id="IPR050219">
    <property type="entry name" value="DnaG_primase"/>
</dbReference>
<keyword evidence="10 12" id="KW-0238">DNA-binding</keyword>
<dbReference type="InterPro" id="IPR019475">
    <property type="entry name" value="DNA_primase_DnaB-bd"/>
</dbReference>
<keyword evidence="2 12" id="KW-0639">Primosome</keyword>
<accession>A0A2T3G3B7</accession>
<evidence type="ECO:0000256" key="7">
    <source>
        <dbReference type="ARBA" id="ARBA00022771"/>
    </source>
</evidence>
<evidence type="ECO:0000256" key="8">
    <source>
        <dbReference type="ARBA" id="ARBA00022833"/>
    </source>
</evidence>
<comment type="caution">
    <text evidence="17">The sequence shown here is derived from an EMBL/GenBank/DDBJ whole genome shotgun (WGS) entry which is preliminary data.</text>
</comment>
<evidence type="ECO:0000313" key="18">
    <source>
        <dbReference type="Proteomes" id="UP000241201"/>
    </source>
</evidence>
<dbReference type="Gene3D" id="1.10.860.10">
    <property type="entry name" value="DNAb Helicase, Chain A"/>
    <property type="match status" value="1"/>
</dbReference>
<dbReference type="HAMAP" id="MF_00974">
    <property type="entry name" value="DNA_primase_DnaG"/>
    <property type="match status" value="1"/>
</dbReference>
<evidence type="ECO:0000256" key="13">
    <source>
        <dbReference type="PIRNR" id="PIRNR002811"/>
    </source>
</evidence>
<feature type="domain" description="Toprim" evidence="15">
    <location>
        <begin position="257"/>
        <end position="340"/>
    </location>
</feature>
<keyword evidence="8 12" id="KW-0862">Zinc</keyword>
<dbReference type="GO" id="GO:0008270">
    <property type="term" value="F:zinc ion binding"/>
    <property type="evidence" value="ECO:0007669"/>
    <property type="project" value="UniProtKB-UniRule"/>
</dbReference>
<evidence type="ECO:0000313" key="17">
    <source>
        <dbReference type="EMBL" id="PST42017.1"/>
    </source>
</evidence>
<dbReference type="PROSITE" id="PS50880">
    <property type="entry name" value="TOPRIM"/>
    <property type="match status" value="1"/>
</dbReference>
<dbReference type="InterPro" id="IPR036977">
    <property type="entry name" value="DNA_primase_Znf_CHC2"/>
</dbReference>
<keyword evidence="3 12" id="KW-0808">Transferase</keyword>
<keyword evidence="4 12" id="KW-0548">Nucleotidyltransferase</keyword>
<dbReference type="SMART" id="SM00493">
    <property type="entry name" value="TOPRIM"/>
    <property type="match status" value="1"/>
</dbReference>
<dbReference type="Gene3D" id="3.90.580.10">
    <property type="entry name" value="Zinc finger, CHC2-type domain"/>
    <property type="match status" value="1"/>
</dbReference>
<keyword evidence="6 12" id="KW-0479">Metal-binding</keyword>
<dbReference type="GO" id="GO:0000428">
    <property type="term" value="C:DNA-directed RNA polymerase complex"/>
    <property type="evidence" value="ECO:0007669"/>
    <property type="project" value="UniProtKB-KW"/>
</dbReference>
<dbReference type="Gene3D" id="3.90.980.10">
    <property type="entry name" value="DNA primase, catalytic core, N-terminal domain"/>
    <property type="match status" value="1"/>
</dbReference>
<evidence type="ECO:0000256" key="14">
    <source>
        <dbReference type="PIRSR" id="PIRSR002811-1"/>
    </source>
</evidence>
<comment type="function">
    <text evidence="12 13">RNA polymerase that catalyzes the synthesis of short RNA molecules used as primers for DNA polymerase during DNA replication.</text>
</comment>
<dbReference type="GO" id="GO:1990077">
    <property type="term" value="C:primosome complex"/>
    <property type="evidence" value="ECO:0007669"/>
    <property type="project" value="UniProtKB-KW"/>
</dbReference>
<dbReference type="GO" id="GO:0006269">
    <property type="term" value="P:DNA replication, synthesis of primer"/>
    <property type="evidence" value="ECO:0007669"/>
    <property type="project" value="UniProtKB-UniRule"/>
</dbReference>
<dbReference type="InterPro" id="IPR002694">
    <property type="entry name" value="Znf_CHC2"/>
</dbReference>
<comment type="similarity">
    <text evidence="12 13">Belongs to the DnaG primase family.</text>
</comment>
<dbReference type="EMBL" id="JAJDKZ010000009">
    <property type="protein sequence ID" value="MCB8609872.1"/>
    <property type="molecule type" value="Genomic_DNA"/>
</dbReference>
<evidence type="ECO:0000256" key="5">
    <source>
        <dbReference type="ARBA" id="ARBA00022705"/>
    </source>
</evidence>